<feature type="domain" description="SHSP" evidence="3">
    <location>
        <begin position="35"/>
        <end position="146"/>
    </location>
</feature>
<dbReference type="PANTHER" id="PTHR11527">
    <property type="entry name" value="HEAT-SHOCK PROTEIN 20 FAMILY MEMBER"/>
    <property type="match status" value="1"/>
</dbReference>
<comment type="caution">
    <text evidence="4">The sequence shown here is derived from an EMBL/GenBank/DDBJ whole genome shotgun (WGS) entry which is preliminary data.</text>
</comment>
<evidence type="ECO:0000259" key="3">
    <source>
        <dbReference type="PROSITE" id="PS01031"/>
    </source>
</evidence>
<accession>A0A0G1XWR7</accession>
<evidence type="ECO:0000256" key="1">
    <source>
        <dbReference type="PROSITE-ProRule" id="PRU00285"/>
    </source>
</evidence>
<protein>
    <submittedName>
        <fullName evidence="4">Protein containing Heat shock protein Hsp20 protein</fullName>
    </submittedName>
</protein>
<dbReference type="EMBL" id="LCRN01000040">
    <property type="protein sequence ID" value="KKW35375.1"/>
    <property type="molecule type" value="Genomic_DNA"/>
</dbReference>
<comment type="similarity">
    <text evidence="1 2">Belongs to the small heat shock protein (HSP20) family.</text>
</comment>
<gene>
    <name evidence="4" type="ORF">UY82_C0040G0008</name>
</gene>
<reference evidence="4 5" key="1">
    <citation type="journal article" date="2015" name="Nature">
        <title>rRNA introns, odd ribosomes, and small enigmatic genomes across a large radiation of phyla.</title>
        <authorList>
            <person name="Brown C.T."/>
            <person name="Hug L.A."/>
            <person name="Thomas B.C."/>
            <person name="Sharon I."/>
            <person name="Castelle C.J."/>
            <person name="Singh A."/>
            <person name="Wilkins M.J."/>
            <person name="Williams K.H."/>
            <person name="Banfield J.F."/>
        </authorList>
    </citation>
    <scope>NUCLEOTIDE SEQUENCE [LARGE SCALE GENOMIC DNA]</scope>
</reference>
<evidence type="ECO:0000256" key="2">
    <source>
        <dbReference type="RuleBase" id="RU003616"/>
    </source>
</evidence>
<organism evidence="4 5">
    <name type="scientific">Candidatus Uhrbacteria bacterium GW2011_GWC2_53_7</name>
    <dbReference type="NCBI Taxonomy" id="1618986"/>
    <lineage>
        <taxon>Bacteria</taxon>
        <taxon>Candidatus Uhriibacteriota</taxon>
    </lineage>
</organism>
<dbReference type="SUPFAM" id="SSF49764">
    <property type="entry name" value="HSP20-like chaperones"/>
    <property type="match status" value="1"/>
</dbReference>
<dbReference type="PROSITE" id="PS01031">
    <property type="entry name" value="SHSP"/>
    <property type="match status" value="1"/>
</dbReference>
<proteinExistence type="inferred from homology"/>
<dbReference type="InterPro" id="IPR031107">
    <property type="entry name" value="Small_HSP"/>
</dbReference>
<evidence type="ECO:0000313" key="5">
    <source>
        <dbReference type="Proteomes" id="UP000033865"/>
    </source>
</evidence>
<dbReference type="InterPro" id="IPR002068">
    <property type="entry name" value="A-crystallin/Hsp20_dom"/>
</dbReference>
<dbReference type="Proteomes" id="UP000033865">
    <property type="component" value="Unassembled WGS sequence"/>
</dbReference>
<name>A0A0G1XWR7_9BACT</name>
<evidence type="ECO:0000313" key="4">
    <source>
        <dbReference type="EMBL" id="KKW35375.1"/>
    </source>
</evidence>
<dbReference type="Pfam" id="PF00011">
    <property type="entry name" value="HSP20"/>
    <property type="match status" value="1"/>
</dbReference>
<dbReference type="InterPro" id="IPR008978">
    <property type="entry name" value="HSP20-like_chaperone"/>
</dbReference>
<keyword evidence="4" id="KW-0346">Stress response</keyword>
<dbReference type="Gene3D" id="2.60.40.790">
    <property type="match status" value="1"/>
</dbReference>
<dbReference type="CDD" id="cd06464">
    <property type="entry name" value="ACD_sHsps-like"/>
    <property type="match status" value="1"/>
</dbReference>
<dbReference type="AlphaFoldDB" id="A0A0G1XWR7"/>
<sequence length="146" mass="16317">MPAKSKTVSPLPLLSDDVPYFDLVKRKEDEMPSWDLESEGELALDVLETPREVIVRSAIAGVRPEDISIHVAQDALTIRGRREACESYPFAQTHVEECHWGSFSRTIILPCNIRMDEVLATMKHGVLTITLPKLEASSDIEVLSTD</sequence>